<accession>A0A0G1RIM8</accession>
<feature type="domain" description="Glycosyltransferase subfamily 4-like N-terminal" evidence="7">
    <location>
        <begin position="1183"/>
        <end position="1344"/>
    </location>
</feature>
<feature type="transmembrane region" description="Helical" evidence="4">
    <location>
        <begin position="277"/>
        <end position="295"/>
    </location>
</feature>
<evidence type="ECO:0000259" key="6">
    <source>
        <dbReference type="Pfam" id="PF00535"/>
    </source>
</evidence>
<evidence type="ECO:0000256" key="4">
    <source>
        <dbReference type="SAM" id="Phobius"/>
    </source>
</evidence>
<evidence type="ECO:0000259" key="8">
    <source>
        <dbReference type="Pfam" id="PF13632"/>
    </source>
</evidence>
<keyword evidence="3 9" id="KW-0808">Transferase</keyword>
<feature type="transmembrane region" description="Helical" evidence="4">
    <location>
        <begin position="608"/>
        <end position="630"/>
    </location>
</feature>
<dbReference type="Pfam" id="PF13439">
    <property type="entry name" value="Glyco_transf_4"/>
    <property type="match status" value="1"/>
</dbReference>
<evidence type="ECO:0000259" key="7">
    <source>
        <dbReference type="Pfam" id="PF13439"/>
    </source>
</evidence>
<dbReference type="Pfam" id="PF00535">
    <property type="entry name" value="Glycos_transf_2"/>
    <property type="match status" value="1"/>
</dbReference>
<feature type="transmembrane region" description="Helical" evidence="4">
    <location>
        <begin position="1224"/>
        <end position="1243"/>
    </location>
</feature>
<dbReference type="PANTHER" id="PTHR43630:SF1">
    <property type="entry name" value="POLY-BETA-1,6-N-ACETYL-D-GLUCOSAMINE SYNTHASE"/>
    <property type="match status" value="1"/>
</dbReference>
<feature type="transmembrane region" description="Helical" evidence="4">
    <location>
        <begin position="1087"/>
        <end position="1107"/>
    </location>
</feature>
<feature type="transmembrane region" description="Helical" evidence="4">
    <location>
        <begin position="947"/>
        <end position="968"/>
    </location>
</feature>
<evidence type="ECO:0000313" key="10">
    <source>
        <dbReference type="Proteomes" id="UP000034607"/>
    </source>
</evidence>
<dbReference type="Pfam" id="PF00534">
    <property type="entry name" value="Glycos_transf_1"/>
    <property type="match status" value="1"/>
</dbReference>
<dbReference type="Proteomes" id="UP000034607">
    <property type="component" value="Unassembled WGS sequence"/>
</dbReference>
<reference evidence="9 10" key="1">
    <citation type="journal article" date="2015" name="Nature">
        <title>rRNA introns, odd ribosomes, and small enigmatic genomes across a large radiation of phyla.</title>
        <authorList>
            <person name="Brown C.T."/>
            <person name="Hug L.A."/>
            <person name="Thomas B.C."/>
            <person name="Sharon I."/>
            <person name="Castelle C.J."/>
            <person name="Singh A."/>
            <person name="Wilkins M.J."/>
            <person name="Williams K.H."/>
            <person name="Banfield J.F."/>
        </authorList>
    </citation>
    <scope>NUCLEOTIDE SEQUENCE [LARGE SCALE GENOMIC DNA]</scope>
</reference>
<proteinExistence type="inferred from homology"/>
<feature type="transmembrane region" description="Helical" evidence="4">
    <location>
        <begin position="848"/>
        <end position="866"/>
    </location>
</feature>
<dbReference type="EMBL" id="LCNM01000001">
    <property type="protein sequence ID" value="KKU57016.1"/>
    <property type="molecule type" value="Genomic_DNA"/>
</dbReference>
<protein>
    <submittedName>
        <fullName evidence="9">Family 2 glycosyl transferase</fullName>
    </submittedName>
</protein>
<evidence type="ECO:0000313" key="9">
    <source>
        <dbReference type="EMBL" id="KKU57016.1"/>
    </source>
</evidence>
<feature type="transmembrane region" description="Helical" evidence="4">
    <location>
        <begin position="1056"/>
        <end position="1080"/>
    </location>
</feature>
<dbReference type="InterPro" id="IPR029044">
    <property type="entry name" value="Nucleotide-diphossugar_trans"/>
</dbReference>
<feature type="transmembrane region" description="Helical" evidence="4">
    <location>
        <begin position="301"/>
        <end position="321"/>
    </location>
</feature>
<dbReference type="CDD" id="cd06427">
    <property type="entry name" value="CESA_like_2"/>
    <property type="match status" value="1"/>
</dbReference>
<feature type="transmembrane region" description="Helical" evidence="4">
    <location>
        <begin position="905"/>
        <end position="926"/>
    </location>
</feature>
<feature type="transmembrane region" description="Helical" evidence="4">
    <location>
        <begin position="1019"/>
        <end position="1044"/>
    </location>
</feature>
<dbReference type="Pfam" id="PF13632">
    <property type="entry name" value="Glyco_trans_2_3"/>
    <property type="match status" value="1"/>
</dbReference>
<dbReference type="CDD" id="cd03801">
    <property type="entry name" value="GT4_PimA-like"/>
    <property type="match status" value="1"/>
</dbReference>
<dbReference type="Gene3D" id="3.90.550.10">
    <property type="entry name" value="Spore Coat Polysaccharide Biosynthesis Protein SpsA, Chain A"/>
    <property type="match status" value="2"/>
</dbReference>
<dbReference type="PATRIC" id="fig|1618357.3.peg.74"/>
<feature type="domain" description="Glycosyl transferase family 1" evidence="5">
    <location>
        <begin position="1352"/>
        <end position="1509"/>
    </location>
</feature>
<feature type="transmembrane region" description="Helical" evidence="4">
    <location>
        <begin position="878"/>
        <end position="899"/>
    </location>
</feature>
<dbReference type="InterPro" id="IPR028098">
    <property type="entry name" value="Glyco_trans_4-like_N"/>
</dbReference>
<keyword evidence="4" id="KW-1133">Transmembrane helix</keyword>
<feature type="transmembrane region" description="Helical" evidence="4">
    <location>
        <begin position="738"/>
        <end position="758"/>
    </location>
</feature>
<evidence type="ECO:0000256" key="2">
    <source>
        <dbReference type="ARBA" id="ARBA00022676"/>
    </source>
</evidence>
<keyword evidence="4" id="KW-0472">Membrane</keyword>
<dbReference type="PANTHER" id="PTHR43630">
    <property type="entry name" value="POLY-BETA-1,6-N-ACETYL-D-GLUCOSAMINE SYNTHASE"/>
    <property type="match status" value="1"/>
</dbReference>
<dbReference type="GO" id="GO:0016757">
    <property type="term" value="F:glycosyltransferase activity"/>
    <property type="evidence" value="ECO:0007669"/>
    <property type="project" value="UniProtKB-KW"/>
</dbReference>
<comment type="similarity">
    <text evidence="1">Belongs to the glycosyltransferase 2 family.</text>
</comment>
<organism evidence="9 10">
    <name type="scientific">Candidatus Amesbacteria bacterium GW2011_GWA2_47_11</name>
    <dbReference type="NCBI Taxonomy" id="1618357"/>
    <lineage>
        <taxon>Bacteria</taxon>
        <taxon>Candidatus Amesiibacteriota</taxon>
    </lineage>
</organism>
<dbReference type="SUPFAM" id="SSF53756">
    <property type="entry name" value="UDP-Glycosyltransferase/glycogen phosphorylase"/>
    <property type="match status" value="1"/>
</dbReference>
<comment type="caution">
    <text evidence="9">The sequence shown here is derived from an EMBL/GenBank/DDBJ whole genome shotgun (WGS) entry which is preliminary data.</text>
</comment>
<dbReference type="SUPFAM" id="SSF53448">
    <property type="entry name" value="Nucleotide-diphospho-sugar transferases"/>
    <property type="match status" value="2"/>
</dbReference>
<feature type="domain" description="Glycosyltransferase 2-like" evidence="6">
    <location>
        <begin position="8"/>
        <end position="166"/>
    </location>
</feature>
<evidence type="ECO:0000259" key="5">
    <source>
        <dbReference type="Pfam" id="PF00534"/>
    </source>
</evidence>
<name>A0A0G1RIM8_9BACT</name>
<feature type="transmembrane region" description="Helical" evidence="4">
    <location>
        <begin position="674"/>
        <end position="697"/>
    </location>
</feature>
<dbReference type="InterPro" id="IPR001173">
    <property type="entry name" value="Glyco_trans_2-like"/>
</dbReference>
<feature type="transmembrane region" description="Helical" evidence="4">
    <location>
        <begin position="642"/>
        <end position="662"/>
    </location>
</feature>
<feature type="domain" description="Glycosyltransferase 2-like" evidence="8">
    <location>
        <begin position="433"/>
        <end position="628"/>
    </location>
</feature>
<dbReference type="Gene3D" id="3.40.50.2000">
    <property type="entry name" value="Glycogen Phosphorylase B"/>
    <property type="match status" value="2"/>
</dbReference>
<feature type="transmembrane region" description="Helical" evidence="4">
    <location>
        <begin position="821"/>
        <end position="842"/>
    </location>
</feature>
<feature type="transmembrane region" description="Helical" evidence="4">
    <location>
        <begin position="1113"/>
        <end position="1136"/>
    </location>
</feature>
<dbReference type="InterPro" id="IPR001296">
    <property type="entry name" value="Glyco_trans_1"/>
</dbReference>
<evidence type="ECO:0000256" key="3">
    <source>
        <dbReference type="ARBA" id="ARBA00022679"/>
    </source>
</evidence>
<dbReference type="CDD" id="cd04179">
    <property type="entry name" value="DPM_DPG-synthase_like"/>
    <property type="match status" value="1"/>
</dbReference>
<gene>
    <name evidence="9" type="ORF">UX78_C0001G0069</name>
</gene>
<feature type="transmembrane region" description="Helical" evidence="4">
    <location>
        <begin position="980"/>
        <end position="998"/>
    </location>
</feature>
<keyword evidence="4" id="KW-0812">Transmembrane</keyword>
<evidence type="ECO:0000256" key="1">
    <source>
        <dbReference type="ARBA" id="ARBA00006739"/>
    </source>
</evidence>
<sequence length="1550" mass="174023">MPISQLDVIVPVRNEAGNISALVRRLNRTLSSLGLKFRLIFVDDRSTDRTVEILRRLSHRYPITIHSKVGKTGKAFSILEGAGLSASAYILMIDGDLQYPPEAIPAMLRLVPQHGVVVANRQVIRFSPLRRYLSRINRRLTGRWLLGIDCDIQSGLKLFRRDILKSLPAWAVTAWAFDFPLLHTALELGVSIGTVDIDFAPRNGGASKLHLLPAITQIGSTALRLKVFPSRPHILPSRSRSTMMAAGVIHKRRRFITHTTLPLDKSALLTFVPWQKWLLFAFACLAIVGLIIFPLKVAVLFVGALSILYFVDVLFHLFLVTRSLSHFQEIKFTPRQLAAVSDRKLPVYSILCPLYKEAAVLPDFLTSIGHLDWPKSKLDVILLLEEDDRDTRAAASRLHLPRYVRLVIVPHSLPKTKPKACNYGLSLAKGKFVVVYDAEDRPDPMQLKKAYLAFRSVPKNVVCLQAKLNYYNPRHNLLTRLFTAEYSLWFDLILPGLQSINTAIPLGGTSNHFRAEVLKKLHGWDAFNVTEDCDLGARLFLAGSQTAMIDSVTLEEANSHLGNWLRQRSRWIKGYIQTYFVHNRHPIRFLRSRGVHAFLFQLLMGGKILFLLINPVLWLATFSYFALYRFVGPAIESLYPPVIFYLAVFSAVFGNFLFIYYYMLGLAKRGSWDLVKYVYFIPLYWILISLAGVKAVYQLVFKPHFWEKTHHGLHLGNRPRPVLSISCRLPVWPRLPELSGGFVLVIAAALANFFNFLYNAYLGRHLSLEDFGLIGLIGSIFYLSQIPLGALSRTVTHRSAYLFGRFRTPARQFWAVWRGKSLSLALGLTVIWLIFTPVLSAYFQTTSILPLLLFTPVWLAGTLLAVDSGFLTGNLKFSVLAVMTLSEAVAKFLLAVGLHRLSNPQLVFAALPVSTLLAMTLGFLAAKSTTGKLKIIPQKVAYFPRKFFATSLVTSFSTLVFLSLDVILAKHFLPPREAGLYALLSLVGKMVFFAGSLFSQFVNPVTSHHEGAGKNSASVFYLLLSAVAASSLAAAILLGPLGFWTVPILLGSRSLLILPFLTRYCLAMAGFAVAVALVNYHQARRHYGFSLLSLGFVPLLTLGLYFFHTGLNGFTNVLLAISGLHLGTILVGHGIYGRRAELTPIVRDFWNLLFRSPMQTEAPVSGVRILIFNWRDTRHVWAGGAEVYLHELARRWVASGCQVTLFCGNDRLLPRRDTIDGVQIIRRGGFYTVYIWAFLYYIFKFRGRYDIIIDSANGVPFFTPLFSRLPKFLLIHHVHQDYFRRHVPFPINFIAAFAESKIVPAVYKNQQVITVSQSSKRDIINLGFSVSRDIRIINPGIDLDNFTRLSPKTSYPSFLYLGRIRPYKNLDIAIKAFSRVRKNFPGARLNIAGDGEGIKPLRLLCRELGLESVVYFLGRVSEREKIHLLSSSWVMLQPSSFEGWGITVIEANACGTPVIASNVIGLRDSIHDGQTGLLVPDQNVSALAASMEFLIRHSQVRSLLASQARIWSQNFGWNDIASIFLKSIINSGEIRPRSVISVRPAYVSHN</sequence>
<keyword evidence="2" id="KW-0328">Glycosyltransferase</keyword>